<feature type="region of interest" description="Disordered" evidence="9">
    <location>
        <begin position="1"/>
        <end position="32"/>
    </location>
</feature>
<dbReference type="InterPro" id="IPR000126">
    <property type="entry name" value="V8_ser_AS"/>
</dbReference>
<feature type="active site" description="Charge relay system" evidence="7">
    <location>
        <position position="133"/>
    </location>
</feature>
<dbReference type="Proteomes" id="UP001143463">
    <property type="component" value="Unassembled WGS sequence"/>
</dbReference>
<dbReference type="InterPro" id="IPR008256">
    <property type="entry name" value="Peptidase_S1B"/>
</dbReference>
<accession>A0A9W6L584</accession>
<feature type="compositionally biased region" description="Basic and acidic residues" evidence="9">
    <location>
        <begin position="1"/>
        <end position="29"/>
    </location>
</feature>
<name>A0A9W6L584_9PSEU</name>
<organism evidence="10 11">
    <name type="scientific">Pseudonocardia halophobica</name>
    <dbReference type="NCBI Taxonomy" id="29401"/>
    <lineage>
        <taxon>Bacteria</taxon>
        <taxon>Bacillati</taxon>
        <taxon>Actinomycetota</taxon>
        <taxon>Actinomycetes</taxon>
        <taxon>Pseudonocardiales</taxon>
        <taxon>Pseudonocardiaceae</taxon>
        <taxon>Pseudonocardia</taxon>
    </lineage>
</organism>
<keyword evidence="11" id="KW-1185">Reference proteome</keyword>
<sequence>MDVRQQQERVAERYRRTAAEREEIRRRQEAAGTPVVVDDEDQLRARASRLLANGEVGASALSHALSDGHALRPTVLFERILGAASELQSVNFLARGERAARAVGRISILESGRLAGFGTGFLVGERLLLTNNHVLPDPDTATSSFVEFDLELDVDGVTKRADRYDLDPATLFVTHVDLDFSLVAVAQGDGGRRPGSVHGWHRLIANQGKIVIGEPVNVVGHPNGRAKEVAVRDNALLNQLPDYLHYRTDTEPGNSGSPVFNDQWEVVALHHAGVPGPDGQSWIANEGVRVSVLLTHLADTELPPAQRGVLTELGPQAVPSGAVPGEVDLAPAAVPSQRPRARRPVGSTPPTERRTPGLIGRPRGRRAVVFLHGRGQEGQDPVRLRATWAGGLARGLAAGGLAPLDAADVWFPFYGDALISALDVPERAGAPTAAETFAPTESSTRVVYAELIDQAAARAGMPLEERRTAQEGGLLGGLVEALQGPLSWLADRSGLDDLVIAAVLRDVAAYLDRDSVRTAVLDAVRACLPDDGELVLVSHSLGSVVAIDLLTQLPDRLDVPVLVTAGSPLGLDAVQKRLLAGGPVRPARVGSWLNAWAAADAVAIGCPLGDDWDQVRDVRTGNPKDRAHDIAEYLADPVVAGEIGRSVR</sequence>
<dbReference type="EC" id="3.4.21.-" evidence="8"/>
<evidence type="ECO:0000256" key="1">
    <source>
        <dbReference type="ARBA" id="ARBA00008764"/>
    </source>
</evidence>
<evidence type="ECO:0000256" key="4">
    <source>
        <dbReference type="ARBA" id="ARBA00022801"/>
    </source>
</evidence>
<evidence type="ECO:0000256" key="3">
    <source>
        <dbReference type="ARBA" id="ARBA00022729"/>
    </source>
</evidence>
<dbReference type="RefSeq" id="WP_037038542.1">
    <property type="nucleotide sequence ID" value="NZ_BAAAUZ010000037.1"/>
</dbReference>
<dbReference type="InterPro" id="IPR029058">
    <property type="entry name" value="AB_hydrolase_fold"/>
</dbReference>
<evidence type="ECO:0000256" key="6">
    <source>
        <dbReference type="ARBA" id="ARBA00023026"/>
    </source>
</evidence>
<dbReference type="SUPFAM" id="SSF50494">
    <property type="entry name" value="Trypsin-like serine proteases"/>
    <property type="match status" value="1"/>
</dbReference>
<keyword evidence="4 8" id="KW-0378">Hydrolase</keyword>
<dbReference type="Pfam" id="PF13365">
    <property type="entry name" value="Trypsin_2"/>
    <property type="match status" value="1"/>
</dbReference>
<dbReference type="PRINTS" id="PR01774">
    <property type="entry name" value="EXFOLTOXIN"/>
</dbReference>
<dbReference type="PANTHER" id="PTHR36234:SF5">
    <property type="entry name" value="LYSYL ENDOPEPTIDASE"/>
    <property type="match status" value="1"/>
</dbReference>
<dbReference type="InterPro" id="IPR009003">
    <property type="entry name" value="Peptidase_S1_PA"/>
</dbReference>
<dbReference type="AlphaFoldDB" id="A0A9W6L584"/>
<keyword evidence="6" id="KW-0843">Virulence</keyword>
<keyword evidence="2 8" id="KW-0645">Protease</keyword>
<evidence type="ECO:0000256" key="2">
    <source>
        <dbReference type="ARBA" id="ARBA00022670"/>
    </source>
</evidence>
<feature type="active site" description="Charge relay system" evidence="7">
    <location>
        <position position="179"/>
    </location>
</feature>
<reference evidence="10" key="1">
    <citation type="journal article" date="2014" name="Int. J. Syst. Evol. Microbiol.">
        <title>Complete genome sequence of Corynebacterium casei LMG S-19264T (=DSM 44701T), isolated from a smear-ripened cheese.</title>
        <authorList>
            <consortium name="US DOE Joint Genome Institute (JGI-PGF)"/>
            <person name="Walter F."/>
            <person name="Albersmeier A."/>
            <person name="Kalinowski J."/>
            <person name="Ruckert C."/>
        </authorList>
    </citation>
    <scope>NUCLEOTIDE SEQUENCE</scope>
    <source>
        <strain evidence="10">VKM Ac-1069</strain>
    </source>
</reference>
<evidence type="ECO:0000256" key="8">
    <source>
        <dbReference type="RuleBase" id="RU004296"/>
    </source>
</evidence>
<comment type="caution">
    <text evidence="10">The sequence shown here is derived from an EMBL/GenBank/DDBJ whole genome shotgun (WGS) entry which is preliminary data.</text>
</comment>
<proteinExistence type="inferred from homology"/>
<dbReference type="EMBL" id="BSFQ01000026">
    <property type="protein sequence ID" value="GLL13907.1"/>
    <property type="molecule type" value="Genomic_DNA"/>
</dbReference>
<gene>
    <name evidence="10" type="ORF">GCM10017577_50520</name>
</gene>
<comment type="similarity">
    <text evidence="1 8">Belongs to the peptidase S1B family.</text>
</comment>
<dbReference type="InterPro" id="IPR043504">
    <property type="entry name" value="Peptidase_S1_PA_chymotrypsin"/>
</dbReference>
<keyword evidence="3" id="KW-0732">Signal</keyword>
<feature type="region of interest" description="Disordered" evidence="9">
    <location>
        <begin position="331"/>
        <end position="359"/>
    </location>
</feature>
<dbReference type="PANTHER" id="PTHR36234">
    <property type="entry name" value="LYSYL ENDOPEPTIDASE"/>
    <property type="match status" value="1"/>
</dbReference>
<dbReference type="GO" id="GO:0004252">
    <property type="term" value="F:serine-type endopeptidase activity"/>
    <property type="evidence" value="ECO:0007669"/>
    <property type="project" value="InterPro"/>
</dbReference>
<feature type="active site" description="Charge relay system" evidence="7">
    <location>
        <position position="255"/>
    </location>
</feature>
<protein>
    <recommendedName>
        <fullName evidence="8">Serine protease</fullName>
        <ecNumber evidence="8">3.4.21.-</ecNumber>
    </recommendedName>
</protein>
<evidence type="ECO:0000313" key="11">
    <source>
        <dbReference type="Proteomes" id="UP001143463"/>
    </source>
</evidence>
<evidence type="ECO:0000256" key="7">
    <source>
        <dbReference type="PIRSR" id="PIRSR608256-1"/>
    </source>
</evidence>
<evidence type="ECO:0000313" key="10">
    <source>
        <dbReference type="EMBL" id="GLL13907.1"/>
    </source>
</evidence>
<dbReference type="GO" id="GO:0006508">
    <property type="term" value="P:proteolysis"/>
    <property type="evidence" value="ECO:0007669"/>
    <property type="project" value="UniProtKB-KW"/>
</dbReference>
<reference evidence="10" key="2">
    <citation type="submission" date="2023-01" db="EMBL/GenBank/DDBJ databases">
        <authorList>
            <person name="Sun Q."/>
            <person name="Evtushenko L."/>
        </authorList>
    </citation>
    <scope>NUCLEOTIDE SEQUENCE</scope>
    <source>
        <strain evidence="10">VKM Ac-1069</strain>
    </source>
</reference>
<dbReference type="InterPro" id="IPR008353">
    <property type="entry name" value="Peptidase_S1B_tx"/>
</dbReference>
<keyword evidence="5 8" id="KW-0720">Serine protease</keyword>
<evidence type="ECO:0000256" key="9">
    <source>
        <dbReference type="SAM" id="MobiDB-lite"/>
    </source>
</evidence>
<evidence type="ECO:0000256" key="5">
    <source>
        <dbReference type="ARBA" id="ARBA00022825"/>
    </source>
</evidence>
<dbReference type="PRINTS" id="PR00839">
    <property type="entry name" value="V8PROTEASE"/>
</dbReference>
<dbReference type="Gene3D" id="2.40.10.10">
    <property type="entry name" value="Trypsin-like serine proteases"/>
    <property type="match status" value="2"/>
</dbReference>
<dbReference type="SUPFAM" id="SSF53474">
    <property type="entry name" value="alpha/beta-Hydrolases"/>
    <property type="match status" value="1"/>
</dbReference>
<dbReference type="Gene3D" id="3.40.50.1820">
    <property type="entry name" value="alpha/beta hydrolase"/>
    <property type="match status" value="1"/>
</dbReference>
<dbReference type="PROSITE" id="PS00673">
    <property type="entry name" value="V8_SER"/>
    <property type="match status" value="1"/>
</dbReference>